<name>A0A4V3HHL6_LEPME</name>
<dbReference type="STRING" id="1193051.LEP1GSC017_3972"/>
<reference evidence="1 2" key="1">
    <citation type="submission" date="2019-03" db="EMBL/GenBank/DDBJ databases">
        <title>Genomic Encyclopedia of Archaeal and Bacterial Type Strains, Phase II (KMG-II): from individual species to whole genera.</title>
        <authorList>
            <person name="Goeker M."/>
        </authorList>
    </citation>
    <scope>NUCLEOTIDE SEQUENCE [LARGE SCALE GENOMIC DNA]</scope>
    <source>
        <strain evidence="1 2">DSM 21537</strain>
    </source>
</reference>
<organism evidence="1 2">
    <name type="scientific">Leptospira meyeri</name>
    <dbReference type="NCBI Taxonomy" id="29508"/>
    <lineage>
        <taxon>Bacteria</taxon>
        <taxon>Pseudomonadati</taxon>
        <taxon>Spirochaetota</taxon>
        <taxon>Spirochaetia</taxon>
        <taxon>Leptospirales</taxon>
        <taxon>Leptospiraceae</taxon>
        <taxon>Leptospira</taxon>
    </lineage>
</organism>
<keyword evidence="2" id="KW-1185">Reference proteome</keyword>
<comment type="caution">
    <text evidence="1">The sequence shown here is derived from an EMBL/GenBank/DDBJ whole genome shotgun (WGS) entry which is preliminary data.</text>
</comment>
<dbReference type="RefSeq" id="WP_004783525.1">
    <property type="nucleotide sequence ID" value="NZ_SORO01000015.1"/>
</dbReference>
<dbReference type="EMBL" id="SORO01000015">
    <property type="protein sequence ID" value="TDY65845.1"/>
    <property type="molecule type" value="Genomic_DNA"/>
</dbReference>
<gene>
    <name evidence="1" type="ORF">CLV96_4029</name>
</gene>
<dbReference type="Proteomes" id="UP000294684">
    <property type="component" value="Unassembled WGS sequence"/>
</dbReference>
<accession>A0A4V3HHL6</accession>
<proteinExistence type="predicted"/>
<protein>
    <submittedName>
        <fullName evidence="1">Uncharacterized protein</fullName>
    </submittedName>
</protein>
<evidence type="ECO:0000313" key="1">
    <source>
        <dbReference type="EMBL" id="TDY65845.1"/>
    </source>
</evidence>
<evidence type="ECO:0000313" key="2">
    <source>
        <dbReference type="Proteomes" id="UP000294684"/>
    </source>
</evidence>
<sequence length="310" mass="36113">MTKILTFLDIMGWKNLIQRDKELAIDLLQNYSSQIKFHADYETGRISSFQNLIPMSDSVLISSESNNIFIEQLSEYLLNCYEYSVRLNSARNQDDRKDELFAAPLLFRGGISAEDFTFYNTITVKNGEVSKDNTNIAGLAMVNAVLLEKSEKKGPRIFLESRVVSELNEIIRNKYVNQYEEGKFEILWPIIELEKNQSDNFTTTILSFFLKLYLPTEKLLNHFKESDSISKHYSEFINLLDTCITRFYESHPSKDDAIKEYERLKKEYPRQSHRRITAGKRFAAALTALLGLRHISLWHSSCFRKRRSSP</sequence>
<dbReference type="GeneID" id="79829259"/>
<dbReference type="AlphaFoldDB" id="A0A4V3HHL6"/>